<name>A0ABX7EJJ8_9ACTN</name>
<gene>
    <name evidence="1" type="ORF">G9U55_21160</name>
</gene>
<dbReference type="Proteomes" id="UP000596311">
    <property type="component" value="Chromosome"/>
</dbReference>
<sequence>MSAGDHLGHLSTVSAYPVLPAAERAEVFRRMARVLPEVAEMDAGLTVHLARRCDE</sequence>
<keyword evidence="2" id="KW-1185">Reference proteome</keyword>
<proteinExistence type="predicted"/>
<dbReference type="RefSeq" id="WP_203215559.1">
    <property type="nucleotide sequence ID" value="NZ_CP049945.1"/>
</dbReference>
<protein>
    <submittedName>
        <fullName evidence="1">Uncharacterized protein</fullName>
    </submittedName>
</protein>
<dbReference type="EMBL" id="CP049945">
    <property type="protein sequence ID" value="QRF04434.1"/>
    <property type="molecule type" value="Genomic_DNA"/>
</dbReference>
<evidence type="ECO:0000313" key="2">
    <source>
        <dbReference type="Proteomes" id="UP000596311"/>
    </source>
</evidence>
<accession>A0ABX7EJJ8</accession>
<organism evidence="1 2">
    <name type="scientific">Streptomyces koyangensis</name>
    <dbReference type="NCBI Taxonomy" id="188770"/>
    <lineage>
        <taxon>Bacteria</taxon>
        <taxon>Bacillati</taxon>
        <taxon>Actinomycetota</taxon>
        <taxon>Actinomycetes</taxon>
        <taxon>Kitasatosporales</taxon>
        <taxon>Streptomycetaceae</taxon>
        <taxon>Streptomyces</taxon>
        <taxon>Streptomyces aurantiacus group</taxon>
    </lineage>
</organism>
<evidence type="ECO:0000313" key="1">
    <source>
        <dbReference type="EMBL" id="QRF04434.1"/>
    </source>
</evidence>
<reference evidence="1 2" key="1">
    <citation type="submission" date="2020-03" db="EMBL/GenBank/DDBJ databases">
        <title>Genome mining and metabolic profiling illuminate the polycyclic tetramate macrolactams from Streptomyces koyangensis SCSIO 5802.</title>
        <authorList>
            <person name="Ding W."/>
        </authorList>
    </citation>
    <scope>NUCLEOTIDE SEQUENCE [LARGE SCALE GENOMIC DNA]</scope>
    <source>
        <strain evidence="1 2">SCSIO 5802</strain>
    </source>
</reference>